<dbReference type="EMBL" id="AZEC01000021">
    <property type="protein sequence ID" value="KRL08652.1"/>
    <property type="molecule type" value="Genomic_DNA"/>
</dbReference>
<accession>A0A0R1MLC6</accession>
<dbReference type="Proteomes" id="UP000051330">
    <property type="component" value="Unassembled WGS sequence"/>
</dbReference>
<protein>
    <submittedName>
        <fullName evidence="1">Uncharacterized protein</fullName>
    </submittedName>
</protein>
<name>A0A0R1MLC6_9LACO</name>
<sequence length="72" mass="8155">MKSDPAKIIAEQERLLDDEVEQLALRNIQHDDGRRMAAEQVIGHEIPGKIDPLTSGNKSSVIREHRFVLPNK</sequence>
<dbReference type="STRING" id="1423792.FD09_GL001564"/>
<evidence type="ECO:0000313" key="1">
    <source>
        <dbReference type="EMBL" id="KRL08652.1"/>
    </source>
</evidence>
<reference evidence="1 2" key="1">
    <citation type="journal article" date="2015" name="Genome Announc.">
        <title>Expanding the biotechnology potential of lactobacilli through comparative genomics of 213 strains and associated genera.</title>
        <authorList>
            <person name="Sun Z."/>
            <person name="Harris H.M."/>
            <person name="McCann A."/>
            <person name="Guo C."/>
            <person name="Argimon S."/>
            <person name="Zhang W."/>
            <person name="Yang X."/>
            <person name="Jeffery I.B."/>
            <person name="Cooney J.C."/>
            <person name="Kagawa T.F."/>
            <person name="Liu W."/>
            <person name="Song Y."/>
            <person name="Salvetti E."/>
            <person name="Wrobel A."/>
            <person name="Rasinkangas P."/>
            <person name="Parkhill J."/>
            <person name="Rea M.C."/>
            <person name="O'Sullivan O."/>
            <person name="Ritari J."/>
            <person name="Douillard F.P."/>
            <person name="Paul Ross R."/>
            <person name="Yang R."/>
            <person name="Briner A.E."/>
            <person name="Felis G.E."/>
            <person name="de Vos W.M."/>
            <person name="Barrangou R."/>
            <person name="Klaenhammer T.R."/>
            <person name="Caufield P.W."/>
            <person name="Cui Y."/>
            <person name="Zhang H."/>
            <person name="O'Toole P.W."/>
        </authorList>
    </citation>
    <scope>NUCLEOTIDE SEQUENCE [LARGE SCALE GENOMIC DNA]</scope>
    <source>
        <strain evidence="1 2">DSM 12744</strain>
    </source>
</reference>
<dbReference type="AlphaFoldDB" id="A0A0R1MLC6"/>
<organism evidence="1 2">
    <name type="scientific">Schleiferilactobacillus perolens DSM 12744</name>
    <dbReference type="NCBI Taxonomy" id="1423792"/>
    <lineage>
        <taxon>Bacteria</taxon>
        <taxon>Bacillati</taxon>
        <taxon>Bacillota</taxon>
        <taxon>Bacilli</taxon>
        <taxon>Lactobacillales</taxon>
        <taxon>Lactobacillaceae</taxon>
        <taxon>Schleiferilactobacillus</taxon>
    </lineage>
</organism>
<keyword evidence="2" id="KW-1185">Reference proteome</keyword>
<comment type="caution">
    <text evidence="1">The sequence shown here is derived from an EMBL/GenBank/DDBJ whole genome shotgun (WGS) entry which is preliminary data.</text>
</comment>
<evidence type="ECO:0000313" key="2">
    <source>
        <dbReference type="Proteomes" id="UP000051330"/>
    </source>
</evidence>
<gene>
    <name evidence="1" type="ORF">FD09_GL001564</name>
</gene>
<dbReference type="PATRIC" id="fig|1423792.3.peg.1582"/>
<proteinExistence type="predicted"/>